<dbReference type="PANTHER" id="PTHR12126:SF11">
    <property type="entry name" value="NADH DEHYDROGENASE [UBIQUINONE] 1 ALPHA SUBCOMPLEX SUBUNIT 9, MITOCHONDRIAL"/>
    <property type="match status" value="1"/>
</dbReference>
<dbReference type="AlphaFoldDB" id="A0A382IEV6"/>
<dbReference type="Gene3D" id="3.40.50.720">
    <property type="entry name" value="NAD(P)-binding Rossmann-like Domain"/>
    <property type="match status" value="1"/>
</dbReference>
<feature type="non-terminal residue" evidence="2">
    <location>
        <position position="95"/>
    </location>
</feature>
<dbReference type="InterPro" id="IPR051207">
    <property type="entry name" value="ComplexI_NDUFA9_subunit"/>
</dbReference>
<reference evidence="2" key="1">
    <citation type="submission" date="2018-05" db="EMBL/GenBank/DDBJ databases">
        <authorList>
            <person name="Lanie J.A."/>
            <person name="Ng W.-L."/>
            <person name="Kazmierczak K.M."/>
            <person name="Andrzejewski T.M."/>
            <person name="Davidsen T.M."/>
            <person name="Wayne K.J."/>
            <person name="Tettelin H."/>
            <person name="Glass J.I."/>
            <person name="Rusch D."/>
            <person name="Podicherti R."/>
            <person name="Tsui H.-C.T."/>
            <person name="Winkler M.E."/>
        </authorList>
    </citation>
    <scope>NUCLEOTIDE SEQUENCE</scope>
</reference>
<accession>A0A382IEV6</accession>
<dbReference type="EMBL" id="UINC01066577">
    <property type="protein sequence ID" value="SVB97433.1"/>
    <property type="molecule type" value="Genomic_DNA"/>
</dbReference>
<name>A0A382IEV6_9ZZZZ</name>
<feature type="domain" description="NAD-dependent epimerase/dehydratase" evidence="1">
    <location>
        <begin position="4"/>
        <end position="76"/>
    </location>
</feature>
<organism evidence="2">
    <name type="scientific">marine metagenome</name>
    <dbReference type="NCBI Taxonomy" id="408172"/>
    <lineage>
        <taxon>unclassified sequences</taxon>
        <taxon>metagenomes</taxon>
        <taxon>ecological metagenomes</taxon>
    </lineage>
</organism>
<dbReference type="GO" id="GO:0005739">
    <property type="term" value="C:mitochondrion"/>
    <property type="evidence" value="ECO:0007669"/>
    <property type="project" value="TreeGrafter"/>
</dbReference>
<protein>
    <recommendedName>
        <fullName evidence="1">NAD-dependent epimerase/dehydratase domain-containing protein</fullName>
    </recommendedName>
</protein>
<dbReference type="InterPro" id="IPR036291">
    <property type="entry name" value="NAD(P)-bd_dom_sf"/>
</dbReference>
<dbReference type="SUPFAM" id="SSF51735">
    <property type="entry name" value="NAD(P)-binding Rossmann-fold domains"/>
    <property type="match status" value="1"/>
</dbReference>
<dbReference type="Pfam" id="PF01370">
    <property type="entry name" value="Epimerase"/>
    <property type="match status" value="1"/>
</dbReference>
<evidence type="ECO:0000259" key="1">
    <source>
        <dbReference type="Pfam" id="PF01370"/>
    </source>
</evidence>
<proteinExistence type="predicted"/>
<gene>
    <name evidence="2" type="ORF">METZ01_LOCUS250287</name>
</gene>
<sequence length="95" mass="10875">MKSIVIFGGAGFVGKYLIRRLAKCGYKIIVPYQKSTSEEKLRLLGSTGQIIPFYFKNLKDKRIKTVLTQTNVCINLKTSWSSKKTSFNQTIFEFN</sequence>
<dbReference type="InterPro" id="IPR001509">
    <property type="entry name" value="Epimerase_deHydtase"/>
</dbReference>
<dbReference type="GO" id="GO:0044877">
    <property type="term" value="F:protein-containing complex binding"/>
    <property type="evidence" value="ECO:0007669"/>
    <property type="project" value="TreeGrafter"/>
</dbReference>
<evidence type="ECO:0000313" key="2">
    <source>
        <dbReference type="EMBL" id="SVB97433.1"/>
    </source>
</evidence>
<dbReference type="PANTHER" id="PTHR12126">
    <property type="entry name" value="NADH-UBIQUINONE OXIDOREDUCTASE 39 KDA SUBUNIT-RELATED"/>
    <property type="match status" value="1"/>
</dbReference>